<feature type="region of interest" description="Disordered" evidence="1">
    <location>
        <begin position="174"/>
        <end position="208"/>
    </location>
</feature>
<reference evidence="3" key="2">
    <citation type="journal article" date="2023" name="Infect Dis Poverty">
        <title>Chromosome-scale genome of the human blood fluke Schistosoma mekongi and its implications for public health.</title>
        <authorList>
            <person name="Zhou M."/>
            <person name="Xu L."/>
            <person name="Xu D."/>
            <person name="Chen W."/>
            <person name="Khan J."/>
            <person name="Hu Y."/>
            <person name="Huang H."/>
            <person name="Wei H."/>
            <person name="Zhang Y."/>
            <person name="Chusongsang P."/>
            <person name="Tanasarnprasert K."/>
            <person name="Hu X."/>
            <person name="Limpanont Y."/>
            <person name="Lv Z."/>
        </authorList>
    </citation>
    <scope>NUCLEOTIDE SEQUENCE</scope>
    <source>
        <strain evidence="3">LV_2022a</strain>
    </source>
</reference>
<dbReference type="Proteomes" id="UP001292079">
    <property type="component" value="Unassembled WGS sequence"/>
</dbReference>
<accession>A0AAE1Z501</accession>
<dbReference type="PROSITE" id="PS50878">
    <property type="entry name" value="RT_POL"/>
    <property type="match status" value="1"/>
</dbReference>
<evidence type="ECO:0000256" key="1">
    <source>
        <dbReference type="SAM" id="MobiDB-lite"/>
    </source>
</evidence>
<protein>
    <recommendedName>
        <fullName evidence="2">Reverse transcriptase domain-containing protein</fullName>
    </recommendedName>
</protein>
<organism evidence="3 4">
    <name type="scientific">Schistosoma mekongi</name>
    <name type="common">Parasitic worm</name>
    <dbReference type="NCBI Taxonomy" id="38744"/>
    <lineage>
        <taxon>Eukaryota</taxon>
        <taxon>Metazoa</taxon>
        <taxon>Spiralia</taxon>
        <taxon>Lophotrochozoa</taxon>
        <taxon>Platyhelminthes</taxon>
        <taxon>Trematoda</taxon>
        <taxon>Digenea</taxon>
        <taxon>Strigeidida</taxon>
        <taxon>Schistosomatoidea</taxon>
        <taxon>Schistosomatidae</taxon>
        <taxon>Schistosoma</taxon>
    </lineage>
</organism>
<evidence type="ECO:0000313" key="3">
    <source>
        <dbReference type="EMBL" id="KAK4467250.1"/>
    </source>
</evidence>
<keyword evidence="4" id="KW-1185">Reference proteome</keyword>
<dbReference type="InterPro" id="IPR043502">
    <property type="entry name" value="DNA/RNA_pol_sf"/>
</dbReference>
<dbReference type="AlphaFoldDB" id="A0AAE1Z501"/>
<dbReference type="InterPro" id="IPR000477">
    <property type="entry name" value="RT_dom"/>
</dbReference>
<sequence>MIMHKLQKIVAGSGQDILDPGVSHGTVDASGNVNSLTMAPCGTWGGSQIKATSSRVPIGGGRDKSVAAEPTNANIEQRGYGCNICSYMSSTKAGLGQHCRWKHPTEWNNTKCERILKRTKNRWDNEDDVRLRELADSVWDAGHSLAKDVFYNRVHEAFGGRTREAIKRRLLGLKWTPKERTSQPPRGGSDNSGEGAARNPRMSGAVTTDIDTLGTGAINENHQVTSNGGIYECWRVELLQSILNTCPKNHALFKLARALLNKKVNVNQGRDRLNVYVSKSYPHKRKRVSGDPGNTTGVWKSLQKSLKRNFSRGAGVVLSGRWRAGFRGAGKLPERFEEYWSEIFGKESTLDERPIKHTENNWDLVKPITVIEVQTAIKKMGNTAPGLDGVTPRMLYIRRHATITALLNLMLVMGIVPDHFNLARVVFLPKVEEPKVPSDFRPIAITSVVLRCLHSIIVKRWSMTRPHFHAQVAFQKRDGCFEATLSLHAVLREAHVGLHHLALCAIDVSKAFDSVSHDTIVRVAAKFGAPPPLTDYIRETYKGAAAEVLSKKVNVRSGVRQGDPLSPLLFIMCMDEVIRHTNLEIGAKIGEGKVDSLMYADDVILFARTKRGLQCKIEQFSVALGKAGLFINSNKSFALTLVPNGKEKTMAVMPYSYTARENTISPLTVNDCFDFLGIRFSAKGLATQPVSNLTRSLLKEVNEAPLTPDQRVNITKGFVIPRLHYPTQLGLTKESVLREVDVLIRRSIKSWLRLPHDTVQSFLHASVKDGGLGVESLGASIPLRRRLRFRAMYQSDCPLIQT</sequence>
<dbReference type="Pfam" id="PF00078">
    <property type="entry name" value="RVT_1"/>
    <property type="match status" value="1"/>
</dbReference>
<feature type="domain" description="Reverse transcriptase" evidence="2">
    <location>
        <begin position="409"/>
        <end position="680"/>
    </location>
</feature>
<name>A0AAE1Z501_SCHME</name>
<proteinExistence type="predicted"/>
<dbReference type="SUPFAM" id="SSF56672">
    <property type="entry name" value="DNA/RNA polymerases"/>
    <property type="match status" value="1"/>
</dbReference>
<feature type="non-terminal residue" evidence="3">
    <location>
        <position position="802"/>
    </location>
</feature>
<dbReference type="EMBL" id="JALJAT010000689">
    <property type="protein sequence ID" value="KAK4467250.1"/>
    <property type="molecule type" value="Genomic_DNA"/>
</dbReference>
<dbReference type="PANTHER" id="PTHR19446">
    <property type="entry name" value="REVERSE TRANSCRIPTASES"/>
    <property type="match status" value="1"/>
</dbReference>
<evidence type="ECO:0000313" key="4">
    <source>
        <dbReference type="Proteomes" id="UP001292079"/>
    </source>
</evidence>
<dbReference type="InterPro" id="IPR043128">
    <property type="entry name" value="Rev_trsase/Diguanyl_cyclase"/>
</dbReference>
<evidence type="ECO:0000259" key="2">
    <source>
        <dbReference type="PROSITE" id="PS50878"/>
    </source>
</evidence>
<reference evidence="3" key="1">
    <citation type="submission" date="2022-04" db="EMBL/GenBank/DDBJ databases">
        <authorList>
            <person name="Xu L."/>
            <person name="Lv Z."/>
        </authorList>
    </citation>
    <scope>NUCLEOTIDE SEQUENCE</scope>
    <source>
        <strain evidence="3">LV_2022a</strain>
    </source>
</reference>
<dbReference type="CDD" id="cd01650">
    <property type="entry name" value="RT_nLTR_like"/>
    <property type="match status" value="1"/>
</dbReference>
<dbReference type="Gene3D" id="3.30.70.270">
    <property type="match status" value="1"/>
</dbReference>
<comment type="caution">
    <text evidence="3">The sequence shown here is derived from an EMBL/GenBank/DDBJ whole genome shotgun (WGS) entry which is preliminary data.</text>
</comment>
<gene>
    <name evidence="3" type="ORF">MN116_000333</name>
</gene>